<keyword evidence="1" id="KW-1133">Transmembrane helix</keyword>
<sequence>MPPTRKLEKASSIWQRLYSIKADDPQLNEETWSTVQPCKTYRMFGKDVFITQPSSSFWVYLLGVMTTILGVYFIVDDQQQSSRMLWGISLILWGVGALIAGTSYQAFGYQLKCKGRPRAVWTSWWEVVYLVFQQVSVNVMFVAVAYSCLESFGQSLSIIIATVVSIGYTLMICWGAFKPVKSLITFELMVHFCTPFIVFCIGLNAWRYWEFGNPLDLALLGTWFGLILTMWLFEKYAALDLTNKLWKEGKWFSENDVLHVALVIWVIYIAIVLEPLVIDLPTNTL</sequence>
<evidence type="ECO:0000256" key="1">
    <source>
        <dbReference type="SAM" id="Phobius"/>
    </source>
</evidence>
<feature type="transmembrane region" description="Helical" evidence="1">
    <location>
        <begin position="183"/>
        <end position="205"/>
    </location>
</feature>
<evidence type="ECO:0000313" key="3">
    <source>
        <dbReference type="Proteomes" id="UP000245506"/>
    </source>
</evidence>
<protein>
    <submittedName>
        <fullName evidence="2">Uncharacterized protein</fullName>
    </submittedName>
</protein>
<evidence type="ECO:0000313" key="2">
    <source>
        <dbReference type="EMBL" id="PWQ93477.1"/>
    </source>
</evidence>
<dbReference type="Proteomes" id="UP000245506">
    <property type="component" value="Unassembled WGS sequence"/>
</dbReference>
<feature type="transmembrane region" description="Helical" evidence="1">
    <location>
        <begin position="57"/>
        <end position="75"/>
    </location>
</feature>
<comment type="caution">
    <text evidence="2">The sequence shown here is derived from an EMBL/GenBank/DDBJ whole genome shotgun (WGS) entry which is preliminary data.</text>
</comment>
<dbReference type="AlphaFoldDB" id="A0A317C5A3"/>
<proteinExistence type="predicted"/>
<feature type="transmembrane region" description="Helical" evidence="1">
    <location>
        <begin position="257"/>
        <end position="278"/>
    </location>
</feature>
<gene>
    <name evidence="2" type="ORF">DKT75_17800</name>
</gene>
<dbReference type="OrthoDB" id="5430278at2"/>
<keyword evidence="1" id="KW-0472">Membrane</keyword>
<dbReference type="RefSeq" id="WP_109825298.1">
    <property type="nucleotide sequence ID" value="NZ_QGKL01000042.1"/>
</dbReference>
<organism evidence="2 3">
    <name type="scientific">Leucothrix arctica</name>
    <dbReference type="NCBI Taxonomy" id="1481894"/>
    <lineage>
        <taxon>Bacteria</taxon>
        <taxon>Pseudomonadati</taxon>
        <taxon>Pseudomonadota</taxon>
        <taxon>Gammaproteobacteria</taxon>
        <taxon>Thiotrichales</taxon>
        <taxon>Thiotrichaceae</taxon>
        <taxon>Leucothrix</taxon>
    </lineage>
</organism>
<reference evidence="2 3" key="1">
    <citation type="submission" date="2018-05" db="EMBL/GenBank/DDBJ databases">
        <title>Leucothrix arctica sp. nov., isolated from Arctic seawater.</title>
        <authorList>
            <person name="Choi A."/>
            <person name="Baek K."/>
        </authorList>
    </citation>
    <scope>NUCLEOTIDE SEQUENCE [LARGE SCALE GENOMIC DNA]</scope>
    <source>
        <strain evidence="2 3">IMCC9719</strain>
    </source>
</reference>
<name>A0A317C5A3_9GAMM</name>
<feature type="transmembrane region" description="Helical" evidence="1">
    <location>
        <begin position="127"/>
        <end position="149"/>
    </location>
</feature>
<dbReference type="EMBL" id="QGKL01000042">
    <property type="protein sequence ID" value="PWQ93477.1"/>
    <property type="molecule type" value="Genomic_DNA"/>
</dbReference>
<keyword evidence="1" id="KW-0812">Transmembrane</keyword>
<keyword evidence="3" id="KW-1185">Reference proteome</keyword>
<feature type="transmembrane region" description="Helical" evidence="1">
    <location>
        <begin position="217"/>
        <end position="237"/>
    </location>
</feature>
<feature type="transmembrane region" description="Helical" evidence="1">
    <location>
        <begin position="156"/>
        <end position="177"/>
    </location>
</feature>
<feature type="transmembrane region" description="Helical" evidence="1">
    <location>
        <begin position="87"/>
        <end position="107"/>
    </location>
</feature>
<accession>A0A317C5A3</accession>